<proteinExistence type="predicted"/>
<feature type="region of interest" description="Disordered" evidence="1">
    <location>
        <begin position="164"/>
        <end position="191"/>
    </location>
</feature>
<feature type="region of interest" description="Disordered" evidence="1">
    <location>
        <begin position="456"/>
        <end position="476"/>
    </location>
</feature>
<dbReference type="STRING" id="1005928.SAMN04487859_11751"/>
<accession>A0A1I5EUE2</accession>
<keyword evidence="2" id="KW-0732">Signal</keyword>
<organism evidence="3 4">
    <name type="scientific">Roseovarius lutimaris</name>
    <dbReference type="NCBI Taxonomy" id="1005928"/>
    <lineage>
        <taxon>Bacteria</taxon>
        <taxon>Pseudomonadati</taxon>
        <taxon>Pseudomonadota</taxon>
        <taxon>Alphaproteobacteria</taxon>
        <taxon>Rhodobacterales</taxon>
        <taxon>Roseobacteraceae</taxon>
        <taxon>Roseovarius</taxon>
    </lineage>
</organism>
<keyword evidence="4" id="KW-1185">Reference proteome</keyword>
<protein>
    <submittedName>
        <fullName evidence="3">Uncharacterized protein</fullName>
    </submittedName>
</protein>
<name>A0A1I5EUE2_9RHOB</name>
<feature type="chain" id="PRO_5011773794" evidence="2">
    <location>
        <begin position="21"/>
        <end position="772"/>
    </location>
</feature>
<reference evidence="4" key="1">
    <citation type="submission" date="2016-10" db="EMBL/GenBank/DDBJ databases">
        <authorList>
            <person name="Varghese N."/>
            <person name="Submissions S."/>
        </authorList>
    </citation>
    <scope>NUCLEOTIDE SEQUENCE [LARGE SCALE GENOMIC DNA]</scope>
    <source>
        <strain evidence="4">DSM 28463</strain>
    </source>
</reference>
<dbReference type="OrthoDB" id="7847197at2"/>
<sequence>MIARTLSFLLFVAFAQSAYAQTVSIRSGAHDGFTRLVLNLPERLEWVIESTESGASVAFPKSNVAFDTSKVFNRVTRDRLEDISAPTGAARLDLKFGCNCTLRPFWNDRTMLVLDLAENATTPAPMTPSNRSLTIPQASVAGTFKVNPETASAAAAMMVAQHDSGLGTHHNGDTAHGPRNAAAQATPPPNANLPRMQAELLNNLARAATQGLLTPKRATRPRQSPAPEGAAHDLAQVPAKAVAPEPQHETPSALPANLNLHAQSSIDREIRAHIEGNFSLSGHPACIADDLIALPGWGDETPFHQQIGALSGRLLGEFDTPDVTVALDLARLYAYFGFGHETRQILGLVEIDAPHKDVLSEMAVILDDGHAPQGSLFAGQLGCKTAAALWSALSYETLPNDSAIDLKAIQRNFAALPRHLRLYLGPLLARRLTRAGHVESADQILRMIDRNQPEKTAGASMARAELAEAKGNPKEATSELETVAQSNAEPSADAVLKLINKRLAAKQEISFDLAQLAGAYAQENRGAKLGQNLARAYISALAASGAFDQSFREFDRLSSDLAPDSHDMIQQTLIEYLTDNADDLAFLRHTLAGHARHAGNLAPEIAAAVAKRLLDNGFETAALEFVSAPTPGPEGRSHRLIRAEIALAQNQPRQAEVELIGLDGPEADALRAQALELAGEHRAASEYFKASNQPDKAQNAAWLAEDWEQVSTSEDPLLQNVARMMQGDETESESIATGVLAQSRRLLEDSAKARAILGNLLVAKPGPQAPES</sequence>
<gene>
    <name evidence="3" type="ORF">SAMN04487859_11751</name>
</gene>
<dbReference type="Proteomes" id="UP000198599">
    <property type="component" value="Unassembled WGS sequence"/>
</dbReference>
<feature type="region of interest" description="Disordered" evidence="1">
    <location>
        <begin position="212"/>
        <end position="231"/>
    </location>
</feature>
<feature type="compositionally biased region" description="Basic and acidic residues" evidence="1">
    <location>
        <begin position="465"/>
        <end position="476"/>
    </location>
</feature>
<dbReference type="RefSeq" id="WP_092840662.1">
    <property type="nucleotide sequence ID" value="NZ_FOVP01000017.1"/>
</dbReference>
<evidence type="ECO:0000256" key="2">
    <source>
        <dbReference type="SAM" id="SignalP"/>
    </source>
</evidence>
<dbReference type="AlphaFoldDB" id="A0A1I5EUE2"/>
<evidence type="ECO:0000256" key="1">
    <source>
        <dbReference type="SAM" id="MobiDB-lite"/>
    </source>
</evidence>
<feature type="signal peptide" evidence="2">
    <location>
        <begin position="1"/>
        <end position="20"/>
    </location>
</feature>
<evidence type="ECO:0000313" key="3">
    <source>
        <dbReference type="EMBL" id="SFO15010.1"/>
    </source>
</evidence>
<evidence type="ECO:0000313" key="4">
    <source>
        <dbReference type="Proteomes" id="UP000198599"/>
    </source>
</evidence>
<dbReference type="EMBL" id="FOVP01000017">
    <property type="protein sequence ID" value="SFO15010.1"/>
    <property type="molecule type" value="Genomic_DNA"/>
</dbReference>